<dbReference type="Proteomes" id="UP000663191">
    <property type="component" value="Chromosome"/>
</dbReference>
<organism evidence="4 5">
    <name type="scientific">Natrinema longum</name>
    <dbReference type="NCBI Taxonomy" id="370324"/>
    <lineage>
        <taxon>Archaea</taxon>
        <taxon>Methanobacteriati</taxon>
        <taxon>Methanobacteriota</taxon>
        <taxon>Stenosarchaea group</taxon>
        <taxon>Halobacteria</taxon>
        <taxon>Halobacteriales</taxon>
        <taxon>Natrialbaceae</taxon>
        <taxon>Natrinema</taxon>
    </lineage>
</organism>
<dbReference type="Pfam" id="PF06386">
    <property type="entry name" value="GvpL_GvpF"/>
    <property type="match status" value="1"/>
</dbReference>
<keyword evidence="1" id="KW-0304">Gas vesicle</keyword>
<dbReference type="RefSeq" id="WP_207269320.1">
    <property type="nucleotide sequence ID" value="NZ_CP071463.1"/>
</dbReference>
<dbReference type="GO" id="GO:0031411">
    <property type="term" value="C:gas vesicle"/>
    <property type="evidence" value="ECO:0007669"/>
    <property type="project" value="UniProtKB-SubCell"/>
</dbReference>
<protein>
    <submittedName>
        <fullName evidence="4">GvpL/GvpF family gas vesicle protein</fullName>
    </submittedName>
</protein>
<comment type="similarity">
    <text evidence="3">Belongs to the gas vesicle GvpF/GvpL family.</text>
</comment>
<dbReference type="InterPro" id="IPR009430">
    <property type="entry name" value="GvpL/GvpF"/>
</dbReference>
<dbReference type="NCBIfam" id="NF045778">
    <property type="entry name" value="gas_vesic_GvpL"/>
    <property type="match status" value="1"/>
</dbReference>
<proteinExistence type="inferred from homology"/>
<evidence type="ECO:0000256" key="3">
    <source>
        <dbReference type="ARBA" id="ARBA00035643"/>
    </source>
</evidence>
<dbReference type="PANTHER" id="PTHR36852:SF1">
    <property type="entry name" value="PROTEIN GVPL 2"/>
    <property type="match status" value="1"/>
</dbReference>
<reference evidence="4 5" key="1">
    <citation type="journal article" date="2006" name="Int. J. Syst. Evol. Microbiol.">
        <title>Haloterrigena longa sp. nov. and Haloterrigena limicola sp. nov., extremely halophilic archaea isolated from a salt lake.</title>
        <authorList>
            <person name="Cui H.L."/>
            <person name="Tohty D."/>
            <person name="Zhou P.J."/>
            <person name="Liu S.J."/>
        </authorList>
    </citation>
    <scope>NUCLEOTIDE SEQUENCE [LARGE SCALE GENOMIC DNA]</scope>
    <source>
        <strain evidence="4 5">ABH32</strain>
    </source>
</reference>
<evidence type="ECO:0000256" key="1">
    <source>
        <dbReference type="ARBA" id="ARBA00022987"/>
    </source>
</evidence>
<dbReference type="GeneID" id="63184374"/>
<sequence>MTVPERTDGADDLADGRYVYCLVEPEGEPPARLPVEGIDGESPRVLAAGGVAAVVHETDTLYDSDDPATIRRWLLAHHRVVEAATDRFGTPIPFQFDVVVQGGDETVRSVLESAADEIEAAVTDVAGRREYRIELLFEPDATVPDPEGDLAALREQTEAAGEGTAFLLEKKLERKRTELRRERAAALAADLEAAIDEVAVATASVDGDRLGLGDDDRETVTQIAVLADHDREDDLGARLDPIADRSGVAVRFTGPWAPYSFVPDIDLEGGR</sequence>
<evidence type="ECO:0000313" key="5">
    <source>
        <dbReference type="Proteomes" id="UP000663191"/>
    </source>
</evidence>
<dbReference type="GO" id="GO:0031412">
    <property type="term" value="P:gas vesicle organization"/>
    <property type="evidence" value="ECO:0007669"/>
    <property type="project" value="InterPro"/>
</dbReference>
<keyword evidence="5" id="KW-1185">Reference proteome</keyword>
<dbReference type="AlphaFoldDB" id="A0A8A2U5Z1"/>
<dbReference type="EMBL" id="CP071463">
    <property type="protein sequence ID" value="QSW84077.1"/>
    <property type="molecule type" value="Genomic_DNA"/>
</dbReference>
<evidence type="ECO:0000256" key="2">
    <source>
        <dbReference type="ARBA" id="ARBA00035108"/>
    </source>
</evidence>
<dbReference type="InterPro" id="IPR054796">
    <property type="entry name" value="Gas_vesic_GvpL"/>
</dbReference>
<comment type="subcellular location">
    <subcellularLocation>
        <location evidence="2">Gas vesicle</location>
    </subcellularLocation>
</comment>
<accession>A0A8A2U5Z1</accession>
<name>A0A8A2U5Z1_9EURY</name>
<gene>
    <name evidence="4" type="ORF">J0X27_11480</name>
</gene>
<dbReference type="PANTHER" id="PTHR36852">
    <property type="entry name" value="PROTEIN GVPL 2"/>
    <property type="match status" value="1"/>
</dbReference>
<dbReference type="OrthoDB" id="350702at2157"/>
<evidence type="ECO:0000313" key="4">
    <source>
        <dbReference type="EMBL" id="QSW84077.1"/>
    </source>
</evidence>
<dbReference type="KEGG" id="hlo:J0X27_11480"/>